<comment type="caution">
    <text evidence="2">The sequence shown here is derived from an EMBL/GenBank/DDBJ whole genome shotgun (WGS) entry which is preliminary data.</text>
</comment>
<evidence type="ECO:0000313" key="3">
    <source>
        <dbReference type="Proteomes" id="UP000284842"/>
    </source>
</evidence>
<dbReference type="OrthoDB" id="3065555at2759"/>
<evidence type="ECO:0000313" key="2">
    <source>
        <dbReference type="EMBL" id="PPR02565.1"/>
    </source>
</evidence>
<reference evidence="2 3" key="1">
    <citation type="journal article" date="2018" name="Evol. Lett.">
        <title>Horizontal gene cluster transfer increased hallucinogenic mushroom diversity.</title>
        <authorList>
            <person name="Reynolds H.T."/>
            <person name="Vijayakumar V."/>
            <person name="Gluck-Thaler E."/>
            <person name="Korotkin H.B."/>
            <person name="Matheny P.B."/>
            <person name="Slot J.C."/>
        </authorList>
    </citation>
    <scope>NUCLEOTIDE SEQUENCE [LARGE SCALE GENOMIC DNA]</scope>
    <source>
        <strain evidence="2 3">2629</strain>
    </source>
</reference>
<accession>A0A409YHX1</accession>
<name>A0A409YHX1_9AGAR</name>
<proteinExistence type="predicted"/>
<feature type="region of interest" description="Disordered" evidence="1">
    <location>
        <begin position="82"/>
        <end position="109"/>
    </location>
</feature>
<dbReference type="AlphaFoldDB" id="A0A409YHX1"/>
<sequence>MHNRDGSELNLVAVDLDQQHLTIEDRVHAEALKRQGARQADRATHGTERAYPRHVKNYVEWWEADQLRLKEQWNAAHKDNTHAQADIDPGDPASQSESPQPFPYTPPHPITSSKVCLFLNYELNREKRTVGGKSTLPNTTVGVSSIKQTISSLEQYRFRHCRDPEYQAEPASQIKLRDDPYIQDIERSAQLNEAKRQEATQEMKAKGLVSATFTMAELVLMSKDYFLNPLGPSKRQALTISLRNRTMLLFSTSMAFRGDNTCRILLSDLNIEEVPMPSKDGTEVNKRVKALVVMSNQGKTNTTGRIDKQYAFRHHDVFGRTRPDFEPVYTDKRSTGNHGYRAWYLVLLFSLLSSPDCQNTEPMTYENHRKQCNDQKERLQLTHRSVTHGGRSYTATVAIANGSTTDSVRALGNWSFSGSWSLYNYSLPIDAMVAAAGFNGQQVDSYFIARDAIGM</sequence>
<organism evidence="2 3">
    <name type="scientific">Panaeolus cyanescens</name>
    <dbReference type="NCBI Taxonomy" id="181874"/>
    <lineage>
        <taxon>Eukaryota</taxon>
        <taxon>Fungi</taxon>
        <taxon>Dikarya</taxon>
        <taxon>Basidiomycota</taxon>
        <taxon>Agaricomycotina</taxon>
        <taxon>Agaricomycetes</taxon>
        <taxon>Agaricomycetidae</taxon>
        <taxon>Agaricales</taxon>
        <taxon>Agaricineae</taxon>
        <taxon>Galeropsidaceae</taxon>
        <taxon>Panaeolus</taxon>
    </lineage>
</organism>
<keyword evidence="3" id="KW-1185">Reference proteome</keyword>
<dbReference type="InParanoid" id="A0A409YHX1"/>
<evidence type="ECO:0008006" key="4">
    <source>
        <dbReference type="Google" id="ProtNLM"/>
    </source>
</evidence>
<dbReference type="InterPro" id="IPR038279">
    <property type="entry name" value="Ndc10_dom2_sf"/>
</dbReference>
<protein>
    <recommendedName>
        <fullName evidence="4">Ndc10 domain-containing protein</fullName>
    </recommendedName>
</protein>
<dbReference type="Proteomes" id="UP000284842">
    <property type="component" value="Unassembled WGS sequence"/>
</dbReference>
<dbReference type="GO" id="GO:0003677">
    <property type="term" value="F:DNA binding"/>
    <property type="evidence" value="ECO:0007669"/>
    <property type="project" value="InterPro"/>
</dbReference>
<dbReference type="EMBL" id="NHTK01001162">
    <property type="protein sequence ID" value="PPR02565.1"/>
    <property type="molecule type" value="Genomic_DNA"/>
</dbReference>
<feature type="compositionally biased region" description="Pro residues" evidence="1">
    <location>
        <begin position="100"/>
        <end position="109"/>
    </location>
</feature>
<dbReference type="Gene3D" id="1.10.443.20">
    <property type="entry name" value="Centromere DNA-binding protein complex CBF3 subunit, domain 2"/>
    <property type="match status" value="1"/>
</dbReference>
<evidence type="ECO:0000256" key="1">
    <source>
        <dbReference type="SAM" id="MobiDB-lite"/>
    </source>
</evidence>
<gene>
    <name evidence="2" type="ORF">CVT24_001939</name>
</gene>